<keyword evidence="3" id="KW-1185">Reference proteome</keyword>
<dbReference type="EMBL" id="JAINUF010000018">
    <property type="protein sequence ID" value="KAJ8337542.1"/>
    <property type="molecule type" value="Genomic_DNA"/>
</dbReference>
<organism evidence="2 3">
    <name type="scientific">Synaphobranchus kaupii</name>
    <name type="common">Kaup's arrowtooth eel</name>
    <dbReference type="NCBI Taxonomy" id="118154"/>
    <lineage>
        <taxon>Eukaryota</taxon>
        <taxon>Metazoa</taxon>
        <taxon>Chordata</taxon>
        <taxon>Craniata</taxon>
        <taxon>Vertebrata</taxon>
        <taxon>Euteleostomi</taxon>
        <taxon>Actinopterygii</taxon>
        <taxon>Neopterygii</taxon>
        <taxon>Teleostei</taxon>
        <taxon>Anguilliformes</taxon>
        <taxon>Synaphobranchidae</taxon>
        <taxon>Synaphobranchus</taxon>
    </lineage>
</organism>
<gene>
    <name evidence="2" type="ORF">SKAU_G00365080</name>
</gene>
<feature type="region of interest" description="Disordered" evidence="1">
    <location>
        <begin position="1"/>
        <end position="32"/>
    </location>
</feature>
<evidence type="ECO:0000313" key="2">
    <source>
        <dbReference type="EMBL" id="KAJ8337542.1"/>
    </source>
</evidence>
<accession>A0A9Q1EEX0</accession>
<comment type="caution">
    <text evidence="2">The sequence shown here is derived from an EMBL/GenBank/DDBJ whole genome shotgun (WGS) entry which is preliminary data.</text>
</comment>
<protein>
    <submittedName>
        <fullName evidence="2">Uncharacterized protein</fullName>
    </submittedName>
</protein>
<evidence type="ECO:0000256" key="1">
    <source>
        <dbReference type="SAM" id="MobiDB-lite"/>
    </source>
</evidence>
<reference evidence="2" key="1">
    <citation type="journal article" date="2023" name="Science">
        <title>Genome structures resolve the early diversification of teleost fishes.</title>
        <authorList>
            <person name="Parey E."/>
            <person name="Louis A."/>
            <person name="Montfort J."/>
            <person name="Bouchez O."/>
            <person name="Roques C."/>
            <person name="Iampietro C."/>
            <person name="Lluch J."/>
            <person name="Castinel A."/>
            <person name="Donnadieu C."/>
            <person name="Desvignes T."/>
            <person name="Floi Bucao C."/>
            <person name="Jouanno E."/>
            <person name="Wen M."/>
            <person name="Mejri S."/>
            <person name="Dirks R."/>
            <person name="Jansen H."/>
            <person name="Henkel C."/>
            <person name="Chen W.J."/>
            <person name="Zahm M."/>
            <person name="Cabau C."/>
            <person name="Klopp C."/>
            <person name="Thompson A.W."/>
            <person name="Robinson-Rechavi M."/>
            <person name="Braasch I."/>
            <person name="Lecointre G."/>
            <person name="Bobe J."/>
            <person name="Postlethwait J.H."/>
            <person name="Berthelot C."/>
            <person name="Roest Crollius H."/>
            <person name="Guiguen Y."/>
        </authorList>
    </citation>
    <scope>NUCLEOTIDE SEQUENCE</scope>
    <source>
        <strain evidence="2">WJC10195</strain>
    </source>
</reference>
<sequence>MWRSMALVFSNAKSDQEERVSTPPNPPPHQLHHINTENINMAALRSSRVELRGYGPPSAVSRMTTAPDLLHLVNSPNHSSTVSCAISDPP</sequence>
<evidence type="ECO:0000313" key="3">
    <source>
        <dbReference type="Proteomes" id="UP001152622"/>
    </source>
</evidence>
<name>A0A9Q1EEX0_SYNKA</name>
<dbReference type="AlphaFoldDB" id="A0A9Q1EEX0"/>
<dbReference type="Proteomes" id="UP001152622">
    <property type="component" value="Chromosome 18"/>
</dbReference>
<proteinExistence type="predicted"/>